<name>A0AAV3TA97_9EURY</name>
<dbReference type="Pfam" id="PF23921">
    <property type="entry name" value="DUF7260"/>
    <property type="match status" value="1"/>
</dbReference>
<evidence type="ECO:0000313" key="3">
    <source>
        <dbReference type="Proteomes" id="UP001500420"/>
    </source>
</evidence>
<organism evidence="2 3">
    <name type="scientific">Natronoarchaeum mannanilyticum</name>
    <dbReference type="NCBI Taxonomy" id="926360"/>
    <lineage>
        <taxon>Archaea</taxon>
        <taxon>Methanobacteriati</taxon>
        <taxon>Methanobacteriota</taxon>
        <taxon>Stenosarchaea group</taxon>
        <taxon>Halobacteria</taxon>
        <taxon>Halobacteriales</taxon>
        <taxon>Natronoarchaeaceae</taxon>
    </lineage>
</organism>
<dbReference type="Proteomes" id="UP001500420">
    <property type="component" value="Unassembled WGS sequence"/>
</dbReference>
<dbReference type="AlphaFoldDB" id="A0AAV3TA97"/>
<proteinExistence type="predicted"/>
<protein>
    <recommendedName>
        <fullName evidence="1">DUF7260 domain-containing protein</fullName>
    </recommendedName>
</protein>
<dbReference type="RefSeq" id="WP_343773795.1">
    <property type="nucleotide sequence ID" value="NZ_BAAADV010000003.1"/>
</dbReference>
<evidence type="ECO:0000313" key="2">
    <source>
        <dbReference type="EMBL" id="GAA0672715.1"/>
    </source>
</evidence>
<keyword evidence="3" id="KW-1185">Reference proteome</keyword>
<gene>
    <name evidence="2" type="ORF">GCM10009020_19350</name>
</gene>
<feature type="domain" description="DUF7260" evidence="1">
    <location>
        <begin position="56"/>
        <end position="303"/>
    </location>
</feature>
<evidence type="ECO:0000259" key="1">
    <source>
        <dbReference type="Pfam" id="PF23921"/>
    </source>
</evidence>
<dbReference type="EMBL" id="BAAADV010000003">
    <property type="protein sequence ID" value="GAA0672715.1"/>
    <property type="molecule type" value="Genomic_DNA"/>
</dbReference>
<comment type="caution">
    <text evidence="2">The sequence shown here is derived from an EMBL/GenBank/DDBJ whole genome shotgun (WGS) entry which is preliminary data.</text>
</comment>
<sequence>MGSALATSGGVYRLGEPEFQQGCSSAGCAAADLLSSQAVLVAAVSVTFLAVLALTFLHSAHEECDEEQSRVAAELSAFERFERRIRGLSAGTGQTGAAGTTGAARTGGTTLAHADAADAQPQLRAVRRAYEETVMAVPHYDDDYGEPFEKHVRAEFGDDVAAAIDGGSGLTPPIKQALLQSAAASREERTAFLRTLSTEDDSLAAAADDLAAIERRIGRFESQRRLQQSFPELTETWEELGELEGECQSILERRQEQIQRGGSGANWRDDGHSLCAYLYEPLPVEYPALADGALLLDRIRTTRRRVADALTRRV</sequence>
<dbReference type="InterPro" id="IPR055684">
    <property type="entry name" value="DUF7260"/>
</dbReference>
<reference evidence="2 3" key="1">
    <citation type="journal article" date="2019" name="Int. J. Syst. Evol. Microbiol.">
        <title>The Global Catalogue of Microorganisms (GCM) 10K type strain sequencing project: providing services to taxonomists for standard genome sequencing and annotation.</title>
        <authorList>
            <consortium name="The Broad Institute Genomics Platform"/>
            <consortium name="The Broad Institute Genome Sequencing Center for Infectious Disease"/>
            <person name="Wu L."/>
            <person name="Ma J."/>
        </authorList>
    </citation>
    <scope>NUCLEOTIDE SEQUENCE [LARGE SCALE GENOMIC DNA]</scope>
    <source>
        <strain evidence="2 3">JCM 16328</strain>
    </source>
</reference>
<accession>A0AAV3TA97</accession>